<evidence type="ECO:0000313" key="1">
    <source>
        <dbReference type="EMBL" id="AKL96836.1"/>
    </source>
</evidence>
<dbReference type="KEGG" id="cace:CACET_c33930"/>
<accession>A0A0D8IBW0</accession>
<dbReference type="Proteomes" id="UP000035704">
    <property type="component" value="Chromosome"/>
</dbReference>
<dbReference type="AlphaFoldDB" id="A0A0D8IBW0"/>
<proteinExistence type="predicted"/>
<keyword evidence="2" id="KW-1185">Reference proteome</keyword>
<dbReference type="PATRIC" id="fig|84022.5.peg.3584"/>
<name>A0A0D8IBW0_9CLOT</name>
<dbReference type="RefSeq" id="WP_044824260.1">
    <property type="nucleotide sequence ID" value="NZ_CP009687.1"/>
</dbReference>
<dbReference type="EMBL" id="CP009687">
    <property type="protein sequence ID" value="AKL96836.1"/>
    <property type="molecule type" value="Genomic_DNA"/>
</dbReference>
<protein>
    <submittedName>
        <fullName evidence="1">Uroporphyrinogen decarboxylase</fullName>
    </submittedName>
</protein>
<gene>
    <name evidence="1" type="ORF">CACET_c33930</name>
</gene>
<reference evidence="1 2" key="1">
    <citation type="submission" date="2014-10" db="EMBL/GenBank/DDBJ databases">
        <title>Genome sequence of Clostridium aceticum DSM 1496.</title>
        <authorList>
            <person name="Poehlein A."/>
            <person name="Schiel-Bengelsdorf B."/>
            <person name="Gottschalk G."/>
            <person name="Duerre P."/>
            <person name="Daniel R."/>
        </authorList>
    </citation>
    <scope>NUCLEOTIDE SEQUENCE [LARGE SCALE GENOMIC DNA]</scope>
    <source>
        <strain evidence="1 2">DSM 1496</strain>
    </source>
</reference>
<evidence type="ECO:0000313" key="2">
    <source>
        <dbReference type="Proteomes" id="UP000035704"/>
    </source>
</evidence>
<dbReference type="InterPro" id="IPR038071">
    <property type="entry name" value="UROD/MetE-like_sf"/>
</dbReference>
<dbReference type="STRING" id="84022.CACET_c33930"/>
<dbReference type="SUPFAM" id="SSF51726">
    <property type="entry name" value="UROD/MetE-like"/>
    <property type="match status" value="1"/>
</dbReference>
<dbReference type="OrthoDB" id="1949511at2"/>
<organism evidence="1 2">
    <name type="scientific">Clostridium aceticum</name>
    <dbReference type="NCBI Taxonomy" id="84022"/>
    <lineage>
        <taxon>Bacteria</taxon>
        <taxon>Bacillati</taxon>
        <taxon>Bacillota</taxon>
        <taxon>Clostridia</taxon>
        <taxon>Eubacteriales</taxon>
        <taxon>Clostridiaceae</taxon>
        <taxon>Clostridium</taxon>
    </lineage>
</organism>
<dbReference type="Gene3D" id="3.20.20.210">
    <property type="match status" value="1"/>
</dbReference>
<sequence>MQQDVKKLQEERKQLFQDLFDGKIPKRVPIHTSLPIEFCIQYAGLPLAETQWTLEGVEEALDEACQITSSDYYPVGFSRYPAHLQILGSKAFVMGSSGFIQHPGVGGMEAIEYDEFIKNPYDCIMEKVLPRLYPELDTDPITRSLVMAKAFKGFFDYVETYEKIDAKLIEKYGFYTVPKESIGSVTTPFDFLTDFLRGFKGIAMDVKRNPEKVIEACEAVLPTQIKRGIPPVPSKYGYTFLPLHMGTYLRDSDFEKLYWPTFSKMVKLLAQAGQPCLIFCENNWMRYLDYLYELPENTRFYFEFGDPKLVKEKLGKKHIISGFYPLTYLRTATKQQCIDKAKELLDILAPGGKYYFTFDKSPVTLDSVNVENYKAVLQYVAENGKYDYPGETKASESKYKNEPLEVEEEKFKSKYYKTWEIYKKEHPDIHPKLEPVIAAKLQSYEEMMFKMIFMLT</sequence>